<dbReference type="Gene3D" id="3.40.50.720">
    <property type="entry name" value="NAD(P)-binding Rossmann-like Domain"/>
    <property type="match status" value="1"/>
</dbReference>
<dbReference type="Pfam" id="PF01370">
    <property type="entry name" value="Epimerase"/>
    <property type="match status" value="1"/>
</dbReference>
<feature type="domain" description="NAD-dependent epimerase/dehydratase" evidence="2">
    <location>
        <begin position="11"/>
        <end position="253"/>
    </location>
</feature>
<proteinExistence type="inferred from homology"/>
<keyword evidence="4" id="KW-1185">Reference proteome</keyword>
<sequence length="332" mass="36639">MDVWCVMPERVVITGGCGFIGAYLARRMVADGWNVAVVDSMVRGDARRLGDVADDVELFTNDVRDQDALERAFKGADVVMHLAAINGTENFYKRPELVLDMGLRGALAVSNAGRNAGVPDLVVASTAEVYQTPPVFPTPETVPLMLPDSLNPRYSYGGSKIVSELIAFNYGREHYRKVQVFRPHNVFGPDMGWKHVEPQLIMRALAAQEAGDGVLPIQGDGTETRSFLYVDDCVDGILTMYENGAHREIYHIGSDDELTIRELATRIAKIVGVDLDIQPGEAPKGGTKRRCPDIAKVRALGWSPQISLDEGLERTVEWYRAHRDDAPPNDLM</sequence>
<dbReference type="SUPFAM" id="SSF51735">
    <property type="entry name" value="NAD(P)-binding Rossmann-fold domains"/>
    <property type="match status" value="1"/>
</dbReference>
<dbReference type="Gene3D" id="3.90.25.10">
    <property type="entry name" value="UDP-galactose 4-epimerase, domain 1"/>
    <property type="match status" value="1"/>
</dbReference>
<name>A0A439DSL8_9MYCO</name>
<reference evidence="3 4" key="1">
    <citation type="submission" date="2013-06" db="EMBL/GenBank/DDBJ databases">
        <title>The draft sequence of the Mycobacterium elephantis genome.</title>
        <authorList>
            <person name="Pettersson F.B."/>
            <person name="Das S."/>
            <person name="Dasgupta S."/>
            <person name="Bhattacharya A."/>
            <person name="Kirsebom L.A."/>
        </authorList>
    </citation>
    <scope>NUCLEOTIDE SEQUENCE [LARGE SCALE GENOMIC DNA]</scope>
    <source>
        <strain evidence="3 4">DSM 44368</strain>
    </source>
</reference>
<evidence type="ECO:0000256" key="1">
    <source>
        <dbReference type="ARBA" id="ARBA00007637"/>
    </source>
</evidence>
<dbReference type="EMBL" id="ATDN01000019">
    <property type="protein sequence ID" value="RWA19320.1"/>
    <property type="molecule type" value="Genomic_DNA"/>
</dbReference>
<evidence type="ECO:0000313" key="3">
    <source>
        <dbReference type="EMBL" id="RWA19320.1"/>
    </source>
</evidence>
<dbReference type="Proteomes" id="UP000287177">
    <property type="component" value="Unassembled WGS sequence"/>
</dbReference>
<protein>
    <submittedName>
        <fullName evidence="3">NAD-dependent dehydratase</fullName>
    </submittedName>
</protein>
<comment type="similarity">
    <text evidence="1">Belongs to the NAD(P)-dependent epimerase/dehydratase family.</text>
</comment>
<evidence type="ECO:0000313" key="4">
    <source>
        <dbReference type="Proteomes" id="UP000287177"/>
    </source>
</evidence>
<dbReference type="InterPro" id="IPR036291">
    <property type="entry name" value="NAD(P)-bd_dom_sf"/>
</dbReference>
<accession>A0A439DSL8</accession>
<evidence type="ECO:0000259" key="2">
    <source>
        <dbReference type="Pfam" id="PF01370"/>
    </source>
</evidence>
<comment type="caution">
    <text evidence="3">The sequence shown here is derived from an EMBL/GenBank/DDBJ whole genome shotgun (WGS) entry which is preliminary data.</text>
</comment>
<dbReference type="PANTHER" id="PTHR43000">
    <property type="entry name" value="DTDP-D-GLUCOSE 4,6-DEHYDRATASE-RELATED"/>
    <property type="match status" value="1"/>
</dbReference>
<dbReference type="InterPro" id="IPR001509">
    <property type="entry name" value="Epimerase_deHydtase"/>
</dbReference>
<gene>
    <name evidence="3" type="ORF">MELE44368_21220</name>
</gene>
<dbReference type="AlphaFoldDB" id="A0A439DSL8"/>
<organism evidence="3 4">
    <name type="scientific">Mycolicibacterium elephantis DSM 44368</name>
    <dbReference type="NCBI Taxonomy" id="1335622"/>
    <lineage>
        <taxon>Bacteria</taxon>
        <taxon>Bacillati</taxon>
        <taxon>Actinomycetota</taxon>
        <taxon>Actinomycetes</taxon>
        <taxon>Mycobacteriales</taxon>
        <taxon>Mycobacteriaceae</taxon>
        <taxon>Mycolicibacterium</taxon>
    </lineage>
</organism>